<evidence type="ECO:0000313" key="1">
    <source>
        <dbReference type="EMBL" id="KAK0609439.1"/>
    </source>
</evidence>
<dbReference type="AlphaFoldDB" id="A0AA39TJH9"/>
<dbReference type="EMBL" id="JAULSU010000008">
    <property type="protein sequence ID" value="KAK0609439.1"/>
    <property type="molecule type" value="Genomic_DNA"/>
</dbReference>
<sequence length="54" mass="6466">MASSAKRPTRCSWPTPYPKRSWTMWPKRWRVVAHRTGRADVLSRPRLPSRCWTI</sequence>
<evidence type="ECO:0000313" key="2">
    <source>
        <dbReference type="Proteomes" id="UP001175000"/>
    </source>
</evidence>
<dbReference type="Proteomes" id="UP001175000">
    <property type="component" value="Unassembled WGS sequence"/>
</dbReference>
<gene>
    <name evidence="1" type="ORF">B0T14DRAFT_531953</name>
</gene>
<accession>A0AA39TJH9</accession>
<comment type="caution">
    <text evidence="1">The sequence shown here is derived from an EMBL/GenBank/DDBJ whole genome shotgun (WGS) entry which is preliminary data.</text>
</comment>
<reference evidence="1" key="1">
    <citation type="submission" date="2023-06" db="EMBL/GenBank/DDBJ databases">
        <title>Genome-scale phylogeny and comparative genomics of the fungal order Sordariales.</title>
        <authorList>
            <consortium name="Lawrence Berkeley National Laboratory"/>
            <person name="Hensen N."/>
            <person name="Bonometti L."/>
            <person name="Westerberg I."/>
            <person name="Brannstrom I.O."/>
            <person name="Guillou S."/>
            <person name="Cros-Aarteil S."/>
            <person name="Calhoun S."/>
            <person name="Haridas S."/>
            <person name="Kuo A."/>
            <person name="Mondo S."/>
            <person name="Pangilinan J."/>
            <person name="Riley R."/>
            <person name="Labutti K."/>
            <person name="Andreopoulos B."/>
            <person name="Lipzen A."/>
            <person name="Chen C."/>
            <person name="Yanf M."/>
            <person name="Daum C."/>
            <person name="Ng V."/>
            <person name="Clum A."/>
            <person name="Steindorff A."/>
            <person name="Ohm R."/>
            <person name="Martin F."/>
            <person name="Silar P."/>
            <person name="Natvig D."/>
            <person name="Lalanne C."/>
            <person name="Gautier V."/>
            <person name="Ament-Velasquez S.L."/>
            <person name="Kruys A."/>
            <person name="Hutchinson M.I."/>
            <person name="Powell A.J."/>
            <person name="Barry K."/>
            <person name="Miller A.N."/>
            <person name="Grigoriev I.V."/>
            <person name="Debuchy R."/>
            <person name="Gladieux P."/>
            <person name="Thoren M.H."/>
            <person name="Johannesson H."/>
        </authorList>
    </citation>
    <scope>NUCLEOTIDE SEQUENCE</scope>
    <source>
        <strain evidence="1">CBS 606.72</strain>
    </source>
</reference>
<keyword evidence="2" id="KW-1185">Reference proteome</keyword>
<protein>
    <submittedName>
        <fullName evidence="1">Uncharacterized protein</fullName>
    </submittedName>
</protein>
<organism evidence="1 2">
    <name type="scientific">Immersiella caudata</name>
    <dbReference type="NCBI Taxonomy" id="314043"/>
    <lineage>
        <taxon>Eukaryota</taxon>
        <taxon>Fungi</taxon>
        <taxon>Dikarya</taxon>
        <taxon>Ascomycota</taxon>
        <taxon>Pezizomycotina</taxon>
        <taxon>Sordariomycetes</taxon>
        <taxon>Sordariomycetidae</taxon>
        <taxon>Sordariales</taxon>
        <taxon>Lasiosphaeriaceae</taxon>
        <taxon>Immersiella</taxon>
    </lineage>
</organism>
<proteinExistence type="predicted"/>
<name>A0AA39TJH9_9PEZI</name>